<dbReference type="Proteomes" id="UP001627154">
    <property type="component" value="Unassembled WGS sequence"/>
</dbReference>
<reference evidence="1 2" key="1">
    <citation type="journal article" date="2024" name="bioRxiv">
        <title>A reference genome for Trichogramma kaykai: A tiny desert-dwelling parasitoid wasp with competing sex-ratio distorters.</title>
        <authorList>
            <person name="Culotta J."/>
            <person name="Lindsey A.R."/>
        </authorList>
    </citation>
    <scope>NUCLEOTIDE SEQUENCE [LARGE SCALE GENOMIC DNA]</scope>
    <source>
        <strain evidence="1 2">KSX58</strain>
    </source>
</reference>
<dbReference type="AlphaFoldDB" id="A0ABD2W187"/>
<proteinExistence type="predicted"/>
<evidence type="ECO:0000313" key="2">
    <source>
        <dbReference type="Proteomes" id="UP001627154"/>
    </source>
</evidence>
<name>A0ABD2W187_9HYME</name>
<keyword evidence="2" id="KW-1185">Reference proteome</keyword>
<gene>
    <name evidence="1" type="ORF">TKK_018164</name>
</gene>
<accession>A0ABD2W187</accession>
<sequence>MLLRVEPRGRTFSLFLSLGEALAEELTSYRADHLNKPMRRGLTERCTPCGRDLWLSTTERLSVERGKRARGVSPKNVFARPK</sequence>
<comment type="caution">
    <text evidence="1">The sequence shown here is derived from an EMBL/GenBank/DDBJ whole genome shotgun (WGS) entry which is preliminary data.</text>
</comment>
<evidence type="ECO:0000313" key="1">
    <source>
        <dbReference type="EMBL" id="KAL3386291.1"/>
    </source>
</evidence>
<dbReference type="EMBL" id="JBJJXI010000147">
    <property type="protein sequence ID" value="KAL3386291.1"/>
    <property type="molecule type" value="Genomic_DNA"/>
</dbReference>
<protein>
    <submittedName>
        <fullName evidence="1">Uncharacterized protein</fullName>
    </submittedName>
</protein>
<organism evidence="1 2">
    <name type="scientific">Trichogramma kaykai</name>
    <dbReference type="NCBI Taxonomy" id="54128"/>
    <lineage>
        <taxon>Eukaryota</taxon>
        <taxon>Metazoa</taxon>
        <taxon>Ecdysozoa</taxon>
        <taxon>Arthropoda</taxon>
        <taxon>Hexapoda</taxon>
        <taxon>Insecta</taxon>
        <taxon>Pterygota</taxon>
        <taxon>Neoptera</taxon>
        <taxon>Endopterygota</taxon>
        <taxon>Hymenoptera</taxon>
        <taxon>Apocrita</taxon>
        <taxon>Proctotrupomorpha</taxon>
        <taxon>Chalcidoidea</taxon>
        <taxon>Trichogrammatidae</taxon>
        <taxon>Trichogramma</taxon>
    </lineage>
</organism>